<reference evidence="1" key="1">
    <citation type="submission" date="2023-07" db="EMBL/GenBank/DDBJ databases">
        <authorList>
            <consortium name="AG Swart"/>
            <person name="Singh M."/>
            <person name="Singh A."/>
            <person name="Seah K."/>
            <person name="Emmerich C."/>
        </authorList>
    </citation>
    <scope>NUCLEOTIDE SEQUENCE</scope>
    <source>
        <strain evidence="1">DP1</strain>
    </source>
</reference>
<name>A0AAD1UH34_EUPCR</name>
<organism evidence="1 2">
    <name type="scientific">Euplotes crassus</name>
    <dbReference type="NCBI Taxonomy" id="5936"/>
    <lineage>
        <taxon>Eukaryota</taxon>
        <taxon>Sar</taxon>
        <taxon>Alveolata</taxon>
        <taxon>Ciliophora</taxon>
        <taxon>Intramacronucleata</taxon>
        <taxon>Spirotrichea</taxon>
        <taxon>Hypotrichia</taxon>
        <taxon>Euplotida</taxon>
        <taxon>Euplotidae</taxon>
        <taxon>Moneuplotes</taxon>
    </lineage>
</organism>
<gene>
    <name evidence="1" type="ORF">ECRASSUSDP1_LOCUS9815</name>
</gene>
<evidence type="ECO:0000313" key="1">
    <source>
        <dbReference type="EMBL" id="CAI2368522.1"/>
    </source>
</evidence>
<dbReference type="EMBL" id="CAMPGE010009654">
    <property type="protein sequence ID" value="CAI2368522.1"/>
    <property type="molecule type" value="Genomic_DNA"/>
</dbReference>
<dbReference type="Proteomes" id="UP001295684">
    <property type="component" value="Unassembled WGS sequence"/>
</dbReference>
<protein>
    <submittedName>
        <fullName evidence="1">Uncharacterized protein</fullName>
    </submittedName>
</protein>
<keyword evidence="2" id="KW-1185">Reference proteome</keyword>
<accession>A0AAD1UH34</accession>
<dbReference type="AlphaFoldDB" id="A0AAD1UH34"/>
<comment type="caution">
    <text evidence="1">The sequence shown here is derived from an EMBL/GenBank/DDBJ whole genome shotgun (WGS) entry which is preliminary data.</text>
</comment>
<sequence>MIASCSRSLICAFIEVQDVSLFLWNRPFFLNLLLEAKSLIRPLETLEQVEKSLSCRNILCGAYILSKLIFKSSPIGKPICVDCNLHDGVLHTKGLLAMFFSKLVDVFTFDRTTPSSSNSSDKSSS</sequence>
<proteinExistence type="predicted"/>
<evidence type="ECO:0000313" key="2">
    <source>
        <dbReference type="Proteomes" id="UP001295684"/>
    </source>
</evidence>